<dbReference type="RefSeq" id="WP_152124055.1">
    <property type="nucleotide sequence ID" value="NZ_WELI01000003.1"/>
</dbReference>
<protein>
    <submittedName>
        <fullName evidence="1">Uncharacterized protein</fullName>
    </submittedName>
</protein>
<comment type="caution">
    <text evidence="1">The sequence shown here is derived from an EMBL/GenBank/DDBJ whole genome shotgun (WGS) entry which is preliminary data.</text>
</comment>
<name>A0A7J5U070_9BACT</name>
<keyword evidence="2" id="KW-1185">Reference proteome</keyword>
<dbReference type="EMBL" id="WELI01000003">
    <property type="protein sequence ID" value="KAB7731069.1"/>
    <property type="molecule type" value="Genomic_DNA"/>
</dbReference>
<evidence type="ECO:0000313" key="2">
    <source>
        <dbReference type="Proteomes" id="UP000488299"/>
    </source>
</evidence>
<dbReference type="Proteomes" id="UP000488299">
    <property type="component" value="Unassembled WGS sequence"/>
</dbReference>
<sequence length="72" mass="8326">MDQPRDSLAKYMGQTAEKYPTFSNVTLGYRLKKKNDVFPQILVFKDNVQVDHIIGLQKGMLRKLKNRILTDG</sequence>
<dbReference type="AlphaFoldDB" id="A0A7J5U070"/>
<evidence type="ECO:0000313" key="1">
    <source>
        <dbReference type="EMBL" id="KAB7731069.1"/>
    </source>
</evidence>
<organism evidence="1 2">
    <name type="scientific">Rudanella paleaurantiibacter</name>
    <dbReference type="NCBI Taxonomy" id="2614655"/>
    <lineage>
        <taxon>Bacteria</taxon>
        <taxon>Pseudomonadati</taxon>
        <taxon>Bacteroidota</taxon>
        <taxon>Cytophagia</taxon>
        <taxon>Cytophagales</taxon>
        <taxon>Cytophagaceae</taxon>
        <taxon>Rudanella</taxon>
    </lineage>
</organism>
<proteinExistence type="predicted"/>
<gene>
    <name evidence="1" type="ORF">F5984_09640</name>
</gene>
<accession>A0A7J5U070</accession>
<reference evidence="1 2" key="1">
    <citation type="submission" date="2019-10" db="EMBL/GenBank/DDBJ databases">
        <title>Rudanella paleaurantiibacter sp. nov., isolated from sludge.</title>
        <authorList>
            <person name="Xu S.Q."/>
        </authorList>
    </citation>
    <scope>NUCLEOTIDE SEQUENCE [LARGE SCALE GENOMIC DNA]</scope>
    <source>
        <strain evidence="1 2">HX-22-17</strain>
    </source>
</reference>